<feature type="compositionally biased region" description="Basic and acidic residues" evidence="4">
    <location>
        <begin position="652"/>
        <end position="663"/>
    </location>
</feature>
<dbReference type="Proteomes" id="UP000676428">
    <property type="component" value="Chromosome"/>
</dbReference>
<feature type="region of interest" description="Disordered" evidence="4">
    <location>
        <begin position="643"/>
        <end position="663"/>
    </location>
</feature>
<dbReference type="InterPro" id="IPR050557">
    <property type="entry name" value="RTX_toxin/Mannuronan_C5-epim"/>
</dbReference>
<organism evidence="6 7">
    <name type="scientific">Shewanella dokdonensis</name>
    <dbReference type="NCBI Taxonomy" id="712036"/>
    <lineage>
        <taxon>Bacteria</taxon>
        <taxon>Pseudomonadati</taxon>
        <taxon>Pseudomonadota</taxon>
        <taxon>Gammaproteobacteria</taxon>
        <taxon>Alteromonadales</taxon>
        <taxon>Shewanellaceae</taxon>
        <taxon>Shewanella</taxon>
    </lineage>
</organism>
<accession>A0ABX8DHR1</accession>
<evidence type="ECO:0000313" key="6">
    <source>
        <dbReference type="EMBL" id="QVK24287.1"/>
    </source>
</evidence>
<dbReference type="PROSITE" id="PS00330">
    <property type="entry name" value="HEMOLYSIN_CALCIUM"/>
    <property type="match status" value="3"/>
</dbReference>
<sequence length="663" mass="69238">MTLTGIGDGALYTLDGESVDVTQSGNTLIGTADGDLVFKLEFTPSTGDWDFFQYQAMTSPSDGDIDFNVKVTDGDGDAYNGSFSVVPKLAYHVTDGEPGDQTHVLGNEQNIAVGDLDGTVVHPGQNYNIAFMVDTSGSIGATNMANISTQLQTVFSQLKTSVGTDNSGQLNIFLVGFSDHAKGSVSVNLSDANALQTLQTALAAMVSTGGTNYEDVFTTTANWFSAQGDGATNLAYFITDGEPTFYNAGEGGNPQIYNTNGQQNDIYLNDVLRNGYTFGQTYSATNRYNSTHQIVDSDGTVHSWNGSIIGYMRPDGNGSYTYTTLDGYGYQSSTATENNARDGFNLLVAHGVTVEAIGLGNGVTSDLLKHFDSDGTVQTNVDASNLADAIQGTHSQQLPGSDTIYGGQGNDIIFGDTVKFDGISEQGYSAIQHYVAEQLQQSEVSDAEVHKYISEHPEQFDQSDSNGLADTLYGGDGNDIIYGQGGDDIISGGSGNDILFGGTGNDTIDGGNGNDVIYGGLGDDTLTGGNGQDTFVWLAGETGTDTITDFSATDDKLDISDLLTNWNGDADTLDTYLSISVDGAGNTTITIDADGDAATPNQSIVLDGADLSAYSSSAMIQGAVASGNSPLIVSSGAAEDAAQPVSSTVSETLKHTETVSHES</sequence>
<gene>
    <name evidence="6" type="ORF">KHX94_07030</name>
</gene>
<evidence type="ECO:0000256" key="3">
    <source>
        <dbReference type="ARBA" id="ARBA00022837"/>
    </source>
</evidence>
<dbReference type="InterPro" id="IPR011049">
    <property type="entry name" value="Serralysin-like_metalloprot_C"/>
</dbReference>
<keyword evidence="3" id="KW-0106">Calcium</keyword>
<dbReference type="Pfam" id="PF00092">
    <property type="entry name" value="VWA"/>
    <property type="match status" value="1"/>
</dbReference>
<dbReference type="InterPro" id="IPR001343">
    <property type="entry name" value="Hemolysn_Ca-bd"/>
</dbReference>
<name>A0ABX8DHR1_9GAMM</name>
<evidence type="ECO:0000256" key="1">
    <source>
        <dbReference type="ARBA" id="ARBA00004613"/>
    </source>
</evidence>
<keyword evidence="2" id="KW-0964">Secreted</keyword>
<evidence type="ECO:0000256" key="2">
    <source>
        <dbReference type="ARBA" id="ARBA00022525"/>
    </source>
</evidence>
<dbReference type="InterPro" id="IPR036465">
    <property type="entry name" value="vWFA_dom_sf"/>
</dbReference>
<dbReference type="Pfam" id="PF00353">
    <property type="entry name" value="HemolysinCabind"/>
    <property type="match status" value="3"/>
</dbReference>
<evidence type="ECO:0000259" key="5">
    <source>
        <dbReference type="PROSITE" id="PS50234"/>
    </source>
</evidence>
<dbReference type="SUPFAM" id="SSF51120">
    <property type="entry name" value="beta-Roll"/>
    <property type="match status" value="1"/>
</dbReference>
<dbReference type="PANTHER" id="PTHR38340:SF1">
    <property type="entry name" value="S-LAYER PROTEIN"/>
    <property type="match status" value="1"/>
</dbReference>
<evidence type="ECO:0000256" key="4">
    <source>
        <dbReference type="SAM" id="MobiDB-lite"/>
    </source>
</evidence>
<dbReference type="InterPro" id="IPR018511">
    <property type="entry name" value="Hemolysin-typ_Ca-bd_CS"/>
</dbReference>
<dbReference type="InterPro" id="IPR019960">
    <property type="entry name" value="T1SS_VCA0849"/>
</dbReference>
<protein>
    <submittedName>
        <fullName evidence="6">Type I secretion C-terminal target domain-containing protein</fullName>
    </submittedName>
</protein>
<dbReference type="CDD" id="cd00198">
    <property type="entry name" value="vWFA"/>
    <property type="match status" value="1"/>
</dbReference>
<dbReference type="Gene3D" id="2.150.10.10">
    <property type="entry name" value="Serralysin-like metalloprotease, C-terminal"/>
    <property type="match status" value="1"/>
</dbReference>
<dbReference type="InterPro" id="IPR002035">
    <property type="entry name" value="VWF_A"/>
</dbReference>
<reference evidence="6 7" key="1">
    <citation type="journal article" date="2012" name="Int. J. Syst. Evol. Microbiol.">
        <title>Shewanella dokdonensis sp. nov., isolated from seawater.</title>
        <authorList>
            <person name="Sung H.R."/>
            <person name="Yoon J.H."/>
            <person name="Ghim S.Y."/>
        </authorList>
    </citation>
    <scope>NUCLEOTIDE SEQUENCE [LARGE SCALE GENOMIC DNA]</scope>
    <source>
        <strain evidence="6 7">DSM 23626</strain>
    </source>
</reference>
<evidence type="ECO:0000313" key="7">
    <source>
        <dbReference type="Proteomes" id="UP000676428"/>
    </source>
</evidence>
<dbReference type="SMART" id="SM00327">
    <property type="entry name" value="VWA"/>
    <property type="match status" value="1"/>
</dbReference>
<dbReference type="NCBIfam" id="TIGR03661">
    <property type="entry name" value="T1SS_VCA0849"/>
    <property type="match status" value="1"/>
</dbReference>
<dbReference type="SUPFAM" id="SSF53300">
    <property type="entry name" value="vWA-like"/>
    <property type="match status" value="1"/>
</dbReference>
<dbReference type="RefSeq" id="WP_213682893.1">
    <property type="nucleotide sequence ID" value="NZ_CP074572.1"/>
</dbReference>
<proteinExistence type="predicted"/>
<dbReference type="Gene3D" id="3.40.50.410">
    <property type="entry name" value="von Willebrand factor, type A domain"/>
    <property type="match status" value="1"/>
</dbReference>
<dbReference type="PANTHER" id="PTHR38340">
    <property type="entry name" value="S-LAYER PROTEIN"/>
    <property type="match status" value="1"/>
</dbReference>
<keyword evidence="7" id="KW-1185">Reference proteome</keyword>
<comment type="subcellular location">
    <subcellularLocation>
        <location evidence="1">Secreted</location>
    </subcellularLocation>
</comment>
<feature type="domain" description="VWFA" evidence="5">
    <location>
        <begin position="128"/>
        <end position="244"/>
    </location>
</feature>
<dbReference type="PRINTS" id="PR00313">
    <property type="entry name" value="CABNDNGRPT"/>
</dbReference>
<dbReference type="PROSITE" id="PS50234">
    <property type="entry name" value="VWFA"/>
    <property type="match status" value="1"/>
</dbReference>
<dbReference type="EMBL" id="CP074572">
    <property type="protein sequence ID" value="QVK24287.1"/>
    <property type="molecule type" value="Genomic_DNA"/>
</dbReference>